<gene>
    <name evidence="3" type="ORF">PSH88_19670</name>
</gene>
<organism evidence="3 4">
    <name type="scientific">Pseudomonas wuhanensis</name>
    <dbReference type="NCBI Taxonomy" id="2954098"/>
    <lineage>
        <taxon>Bacteria</taxon>
        <taxon>Pseudomonadati</taxon>
        <taxon>Pseudomonadota</taxon>
        <taxon>Gammaproteobacteria</taxon>
        <taxon>Pseudomonadales</taxon>
        <taxon>Pseudomonadaceae</taxon>
        <taxon>Pseudomonas</taxon>
    </lineage>
</organism>
<dbReference type="InterPro" id="IPR053946">
    <property type="entry name" value="YscD_ppl_3rd"/>
</dbReference>
<dbReference type="Pfam" id="PF21934">
    <property type="entry name" value="Yop-YscD_ppl_3rd"/>
    <property type="match status" value="1"/>
</dbReference>
<dbReference type="InterPro" id="IPR008984">
    <property type="entry name" value="SMAD_FHA_dom_sf"/>
</dbReference>
<reference evidence="3 4" key="1">
    <citation type="submission" date="2023-02" db="EMBL/GenBank/DDBJ databases">
        <title>Evolution of Hrp T3SS in non-pathogenic Pseudomonas fluorescens.</title>
        <authorList>
            <person name="Liao K."/>
            <person name="Wei H."/>
            <person name="Gu Y."/>
        </authorList>
    </citation>
    <scope>NUCLEOTIDE SEQUENCE [LARGE SCALE GENOMIC DNA]</scope>
    <source>
        <strain evidence="3 4">FP607</strain>
    </source>
</reference>
<evidence type="ECO:0000313" key="4">
    <source>
        <dbReference type="Proteomes" id="UP001230768"/>
    </source>
</evidence>
<proteinExistence type="predicted"/>
<dbReference type="Proteomes" id="UP001230768">
    <property type="component" value="Chromosome"/>
</dbReference>
<dbReference type="InterPro" id="IPR032030">
    <property type="entry name" value="YscD_cytoplasmic_dom"/>
</dbReference>
<dbReference type="Gene3D" id="2.60.200.20">
    <property type="match status" value="1"/>
</dbReference>
<feature type="domain" description="YscD-like Bon-like" evidence="2">
    <location>
        <begin position="187"/>
        <end position="248"/>
    </location>
</feature>
<dbReference type="RefSeq" id="WP_305422175.1">
    <property type="nucleotide sequence ID" value="NZ_CP117430.1"/>
</dbReference>
<sequence>MYELRVLNGLHQGAALPLVGDQWDIGSDAELDLALYDPGVAGLHCRLQRVHDQWQLHAMDSVVCNEQGHGQAVIHLTPHLKFTLGTVWLCLAHAQEAWDDCPTLLPQNEDLTLLSGSASHLEKATVRSRVFNRVSGVVLGLLIGVVGSAWSLTRPVTSVAPQPVASEEPLVKAPLDSVPGPDRIEDARRHLITMLKERLLDQVSLHQTPEGLTLTGHLDGESLQVYLRMLEQFKDRYPSSISLVDNVSTSSTGLPFVIVQIMAGPLAHLVIADGQRLYIGDERQGLRLTRIDDHRIRFEGDRHFEVHW</sequence>
<name>A0ABY9GLR9_9PSED</name>
<dbReference type="Pfam" id="PF16697">
    <property type="entry name" value="Yop-YscD_cpl"/>
    <property type="match status" value="1"/>
</dbReference>
<evidence type="ECO:0000259" key="2">
    <source>
        <dbReference type="Pfam" id="PF21934"/>
    </source>
</evidence>
<dbReference type="CDD" id="cd00060">
    <property type="entry name" value="FHA"/>
    <property type="match status" value="1"/>
</dbReference>
<dbReference type="SUPFAM" id="SSF49879">
    <property type="entry name" value="SMAD/FHA domain"/>
    <property type="match status" value="1"/>
</dbReference>
<evidence type="ECO:0000313" key="3">
    <source>
        <dbReference type="EMBL" id="WLI16521.1"/>
    </source>
</evidence>
<evidence type="ECO:0000259" key="1">
    <source>
        <dbReference type="Pfam" id="PF16697"/>
    </source>
</evidence>
<feature type="domain" description="YscD cytoplasmic" evidence="1">
    <location>
        <begin position="5"/>
        <end position="95"/>
    </location>
</feature>
<dbReference type="EMBL" id="CP117430">
    <property type="protein sequence ID" value="WLI16521.1"/>
    <property type="molecule type" value="Genomic_DNA"/>
</dbReference>
<keyword evidence="4" id="KW-1185">Reference proteome</keyword>
<protein>
    <submittedName>
        <fullName evidence="3">FHA domain-containing protein</fullName>
    </submittedName>
</protein>
<accession>A0ABY9GLR9</accession>